<keyword evidence="6" id="KW-0560">Oxidoreductase</keyword>
<dbReference type="GO" id="GO:0004458">
    <property type="term" value="F:D-lactate dehydrogenase (cytochrome) activity"/>
    <property type="evidence" value="ECO:0007669"/>
    <property type="project" value="UniProtKB-EC"/>
</dbReference>
<dbReference type="InterPro" id="IPR006094">
    <property type="entry name" value="Oxid_FAD_bind_N"/>
</dbReference>
<dbReference type="Gene3D" id="1.10.45.10">
    <property type="entry name" value="Vanillyl-alcohol Oxidase, Chain A, domain 4"/>
    <property type="match status" value="1"/>
</dbReference>
<sequence>MVESLQRRLPQKVSTAPADLETHGRDEGYPAHHPPIAVVYAEGLEDIQATLAWAREHRIPVVPFGAGTSIEGHVIPQGPALSLDLSRMNRVLEVRPEDFLAVVEPGVTRKTLNEALKGTGLFFPVDPGADASLGGMAATNASGTTTVRYGGMRQNVLALQVVLANGEVLELGRGVRKTSAGYDLKDLFIGSEGTLGIITRLTLKLHPIPEHIHTLRVFFENLTDTAQAAYAVMASGLPVARLELVDEIGIKAINRYLGRNYPEKPVLFLEFHSSTRAALEAESRLALELMQEAGAISIDAAHTQEERTAQWEARHQSYWALVNLFPGKEYLSTDTAVPISKMPDLVTYSNRLLRELGLTGNILGHVGDGNFHTLVVCEPGDPRAEEFSLRLVEHTLALGGTCTGEHGVGLRKKKYLPKEHGPALAWMRQIKQLFDPHNLLNPGKIFD</sequence>
<gene>
    <name evidence="10" type="ordered locus">Mrub_2162</name>
    <name evidence="11" type="ORF">K649_11725</name>
</gene>
<dbReference type="eggNOG" id="COG0277">
    <property type="taxonomic scope" value="Bacteria"/>
</dbReference>
<dbReference type="Gene3D" id="3.30.465.10">
    <property type="match status" value="1"/>
</dbReference>
<dbReference type="InterPro" id="IPR016171">
    <property type="entry name" value="Vanillyl_alc_oxidase_C-sub2"/>
</dbReference>
<dbReference type="GO" id="GO:0071949">
    <property type="term" value="F:FAD binding"/>
    <property type="evidence" value="ECO:0007669"/>
    <property type="project" value="InterPro"/>
</dbReference>
<comment type="cofactor">
    <cofactor evidence="1">
        <name>FAD</name>
        <dbReference type="ChEBI" id="CHEBI:57692"/>
    </cofactor>
</comment>
<dbReference type="FunFam" id="3.30.70.2740:FF:000001">
    <property type="entry name" value="D-lactate dehydrogenase mitochondrial"/>
    <property type="match status" value="1"/>
</dbReference>
<dbReference type="FunFam" id="3.30.465.10:FF:000016">
    <property type="entry name" value="probable D-lactate dehydrogenase, mitochondrial"/>
    <property type="match status" value="1"/>
</dbReference>
<keyword evidence="12" id="KW-1185">Reference proteome</keyword>
<feature type="compositionally biased region" description="Basic and acidic residues" evidence="8">
    <location>
        <begin position="20"/>
        <end position="30"/>
    </location>
</feature>
<keyword evidence="5" id="KW-0809">Transit peptide</keyword>
<dbReference type="GO" id="GO:1903457">
    <property type="term" value="P:lactate catabolic process"/>
    <property type="evidence" value="ECO:0007669"/>
    <property type="project" value="TreeGrafter"/>
</dbReference>
<dbReference type="RefSeq" id="WP_013014414.1">
    <property type="nucleotide sequence ID" value="NC_013946.1"/>
</dbReference>
<dbReference type="STRING" id="504728.K649_11725"/>
<evidence type="ECO:0000313" key="10">
    <source>
        <dbReference type="EMBL" id="ADD28916.1"/>
    </source>
</evidence>
<name>D3PKP2_MEIRD</name>
<reference evidence="10 12" key="1">
    <citation type="journal article" date="2010" name="Stand. Genomic Sci.">
        <title>Complete genome sequence of Meiothermus ruber type strain (21).</title>
        <authorList>
            <person name="Tindall B.J."/>
            <person name="Sikorski J."/>
            <person name="Lucas S."/>
            <person name="Goltsman E."/>
            <person name="Copeland A."/>
            <person name="Glavina Del Rio T."/>
            <person name="Nolan M."/>
            <person name="Tice H."/>
            <person name="Cheng J.F."/>
            <person name="Han C."/>
            <person name="Pitluck S."/>
            <person name="Liolios K."/>
            <person name="Ivanova N."/>
            <person name="Mavromatis K."/>
            <person name="Ovchinnikova G."/>
            <person name="Pati A."/>
            <person name="Fahnrich R."/>
            <person name="Goodwin L."/>
            <person name="Chen A."/>
            <person name="Palaniappan K."/>
            <person name="Land M."/>
            <person name="Hauser L."/>
            <person name="Chang Y.J."/>
            <person name="Jeffries C.D."/>
            <person name="Rohde M."/>
            <person name="Goker M."/>
            <person name="Woyke T."/>
            <person name="Bristow J."/>
            <person name="Eisen J.A."/>
            <person name="Markowitz V."/>
            <person name="Hugenholtz P."/>
            <person name="Kyrpides N.C."/>
            <person name="Klenk H.P."/>
            <person name="Lapidus A."/>
        </authorList>
    </citation>
    <scope>NUCLEOTIDE SEQUENCE [LARGE SCALE GENOMIC DNA]</scope>
    <source>
        <strain evidence="12">ATCC 35948 / DSM 1279 / VKM B-1258 / 21</strain>
        <strain evidence="10">DSM 1279</strain>
    </source>
</reference>
<dbReference type="FunFam" id="1.10.45.10:FF:000001">
    <property type="entry name" value="D-lactate dehydrogenase mitochondrial"/>
    <property type="match status" value="1"/>
</dbReference>
<dbReference type="PROSITE" id="PS51387">
    <property type="entry name" value="FAD_PCMH"/>
    <property type="match status" value="1"/>
</dbReference>
<evidence type="ECO:0000313" key="12">
    <source>
        <dbReference type="Proteomes" id="UP000006655"/>
    </source>
</evidence>
<evidence type="ECO:0000256" key="4">
    <source>
        <dbReference type="ARBA" id="ARBA00022827"/>
    </source>
</evidence>
<dbReference type="Pfam" id="PF02913">
    <property type="entry name" value="FAD-oxidase_C"/>
    <property type="match status" value="1"/>
</dbReference>
<evidence type="ECO:0000259" key="9">
    <source>
        <dbReference type="PROSITE" id="PS51387"/>
    </source>
</evidence>
<dbReference type="KEGG" id="mre:K649_11725"/>
<organism evidence="11 13">
    <name type="scientific">Meiothermus ruber (strain ATCC 35948 / DSM 1279 / VKM B-1258 / 21)</name>
    <name type="common">Thermus ruber</name>
    <dbReference type="NCBI Taxonomy" id="504728"/>
    <lineage>
        <taxon>Bacteria</taxon>
        <taxon>Thermotogati</taxon>
        <taxon>Deinococcota</taxon>
        <taxon>Deinococci</taxon>
        <taxon>Thermales</taxon>
        <taxon>Thermaceae</taxon>
        <taxon>Meiothermus</taxon>
    </lineage>
</organism>
<dbReference type="InterPro" id="IPR004113">
    <property type="entry name" value="FAD-bd_oxidored_4_C"/>
</dbReference>
<dbReference type="EMBL" id="CP001743">
    <property type="protein sequence ID" value="ADD28916.1"/>
    <property type="molecule type" value="Genomic_DNA"/>
</dbReference>
<dbReference type="SUPFAM" id="SSF55103">
    <property type="entry name" value="FAD-linked oxidases, C-terminal domain"/>
    <property type="match status" value="1"/>
</dbReference>
<evidence type="ECO:0000313" key="11">
    <source>
        <dbReference type="EMBL" id="AGK05635.1"/>
    </source>
</evidence>
<comment type="similarity">
    <text evidence="2">Belongs to the FAD-binding oxidoreductase/transferase type 4 family.</text>
</comment>
<accession>D3PKP2</accession>
<dbReference type="Proteomes" id="UP000013026">
    <property type="component" value="Chromosome"/>
</dbReference>
<dbReference type="PANTHER" id="PTHR11748:SF111">
    <property type="entry name" value="D-LACTATE DEHYDROGENASE, MITOCHONDRIAL-RELATED"/>
    <property type="match status" value="1"/>
</dbReference>
<feature type="domain" description="FAD-binding PCMH-type" evidence="9">
    <location>
        <begin position="31"/>
        <end position="208"/>
    </location>
</feature>
<dbReference type="PATRIC" id="fig|504728.9.peg.2415"/>
<keyword evidence="4" id="KW-0274">FAD</keyword>
<dbReference type="InterPro" id="IPR016166">
    <property type="entry name" value="FAD-bd_PCMH"/>
</dbReference>
<dbReference type="Proteomes" id="UP000006655">
    <property type="component" value="Chromosome"/>
</dbReference>
<evidence type="ECO:0000256" key="3">
    <source>
        <dbReference type="ARBA" id="ARBA00022630"/>
    </source>
</evidence>
<protein>
    <recommendedName>
        <fullName evidence="7">D-lactate dehydrogenase (cytochrome)</fullName>
        <ecNumber evidence="7">1.1.2.4</ecNumber>
    </recommendedName>
</protein>
<dbReference type="Pfam" id="PF01565">
    <property type="entry name" value="FAD_binding_4"/>
    <property type="match status" value="1"/>
</dbReference>
<dbReference type="SUPFAM" id="SSF56176">
    <property type="entry name" value="FAD-binding/transporter-associated domain-like"/>
    <property type="match status" value="1"/>
</dbReference>
<reference evidence="11" key="2">
    <citation type="submission" date="2013-04" db="EMBL/GenBank/DDBJ databases">
        <title>Non-Hybrid, Finished Microbial Genome Assemblies from Long-Read SMRT Sequencing Data.</title>
        <authorList>
            <person name="Klammer A."/>
            <person name="Drake J."/>
            <person name="Heiner C."/>
            <person name="Clum A."/>
            <person name="Copeland A."/>
            <person name="Huddleston J."/>
            <person name="Eichler E."/>
            <person name="Turner S.W."/>
        </authorList>
    </citation>
    <scope>NUCLEOTIDE SEQUENCE</scope>
    <source>
        <strain evidence="11">DSM 1279</strain>
    </source>
</reference>
<evidence type="ECO:0000256" key="2">
    <source>
        <dbReference type="ARBA" id="ARBA00008000"/>
    </source>
</evidence>
<evidence type="ECO:0000256" key="1">
    <source>
        <dbReference type="ARBA" id="ARBA00001974"/>
    </source>
</evidence>
<dbReference type="GO" id="GO:0008720">
    <property type="term" value="F:D-lactate dehydrogenase (NAD+) activity"/>
    <property type="evidence" value="ECO:0007669"/>
    <property type="project" value="TreeGrafter"/>
</dbReference>
<dbReference type="InterPro" id="IPR036318">
    <property type="entry name" value="FAD-bd_PCMH-like_sf"/>
</dbReference>
<feature type="region of interest" description="Disordered" evidence="8">
    <location>
        <begin position="1"/>
        <end position="31"/>
    </location>
</feature>
<dbReference type="InterPro" id="IPR016164">
    <property type="entry name" value="FAD-linked_Oxase-like_C"/>
</dbReference>
<reference evidence="11 13" key="3">
    <citation type="submission" date="2013-04" db="EMBL/GenBank/DDBJ databases">
        <authorList>
            <person name="Chin J."/>
            <person name="Alexander D.H."/>
            <person name="Marks P."/>
            <person name="Korlach J."/>
            <person name="Clum A."/>
            <person name="Copeland A."/>
        </authorList>
    </citation>
    <scope>NUCLEOTIDE SEQUENCE [LARGE SCALE GENOMIC DNA]</scope>
    <source>
        <strain evidence="13">ATCC 35948 / DSM 1279 / VKM B-1258 / 21</strain>
        <strain evidence="11">DSM 1279</strain>
    </source>
</reference>
<evidence type="ECO:0000256" key="6">
    <source>
        <dbReference type="ARBA" id="ARBA00023002"/>
    </source>
</evidence>
<dbReference type="PANTHER" id="PTHR11748">
    <property type="entry name" value="D-LACTATE DEHYDROGENASE"/>
    <property type="match status" value="1"/>
</dbReference>
<proteinExistence type="inferred from homology"/>
<evidence type="ECO:0000256" key="7">
    <source>
        <dbReference type="ARBA" id="ARBA00038897"/>
    </source>
</evidence>
<evidence type="ECO:0000256" key="5">
    <source>
        <dbReference type="ARBA" id="ARBA00022946"/>
    </source>
</evidence>
<dbReference type="EC" id="1.1.2.4" evidence="7"/>
<dbReference type="Gene3D" id="3.30.70.2740">
    <property type="match status" value="1"/>
</dbReference>
<dbReference type="InterPro" id="IPR016169">
    <property type="entry name" value="FAD-bd_PCMH_sub2"/>
</dbReference>
<dbReference type="EMBL" id="CP005385">
    <property type="protein sequence ID" value="AGK05635.1"/>
    <property type="molecule type" value="Genomic_DNA"/>
</dbReference>
<evidence type="ECO:0000313" key="13">
    <source>
        <dbReference type="Proteomes" id="UP000013026"/>
    </source>
</evidence>
<keyword evidence="3" id="KW-0285">Flavoprotein</keyword>
<dbReference type="AlphaFoldDB" id="D3PKP2"/>
<dbReference type="KEGG" id="mrb:Mrub_2162"/>
<dbReference type="OrthoDB" id="9767256at2"/>
<evidence type="ECO:0000256" key="8">
    <source>
        <dbReference type="SAM" id="MobiDB-lite"/>
    </source>
</evidence>